<dbReference type="HOGENOM" id="CLU_790288_0_0_1"/>
<dbReference type="Proteomes" id="UP000054279">
    <property type="component" value="Unassembled WGS sequence"/>
</dbReference>
<gene>
    <name evidence="1" type="ORF">M422DRAFT_252189</name>
</gene>
<dbReference type="Pfam" id="PF12013">
    <property type="entry name" value="OrsD"/>
    <property type="match status" value="1"/>
</dbReference>
<proteinExistence type="predicted"/>
<reference evidence="1 2" key="1">
    <citation type="submission" date="2014-06" db="EMBL/GenBank/DDBJ databases">
        <title>Evolutionary Origins and Diversification of the Mycorrhizal Mutualists.</title>
        <authorList>
            <consortium name="DOE Joint Genome Institute"/>
            <consortium name="Mycorrhizal Genomics Consortium"/>
            <person name="Kohler A."/>
            <person name="Kuo A."/>
            <person name="Nagy L.G."/>
            <person name="Floudas D."/>
            <person name="Copeland A."/>
            <person name="Barry K.W."/>
            <person name="Cichocki N."/>
            <person name="Veneault-Fourrey C."/>
            <person name="LaButti K."/>
            <person name="Lindquist E.A."/>
            <person name="Lipzen A."/>
            <person name="Lundell T."/>
            <person name="Morin E."/>
            <person name="Murat C."/>
            <person name="Riley R."/>
            <person name="Ohm R."/>
            <person name="Sun H."/>
            <person name="Tunlid A."/>
            <person name="Henrissat B."/>
            <person name="Grigoriev I.V."/>
            <person name="Hibbett D.S."/>
            <person name="Martin F."/>
        </authorList>
    </citation>
    <scope>NUCLEOTIDE SEQUENCE [LARGE SCALE GENOMIC DNA]</scope>
    <source>
        <strain evidence="1 2">SS14</strain>
    </source>
</reference>
<evidence type="ECO:0000313" key="1">
    <source>
        <dbReference type="EMBL" id="KIJ44571.1"/>
    </source>
</evidence>
<dbReference type="AlphaFoldDB" id="A0A0C9W0X4"/>
<accession>A0A0C9W0X4</accession>
<name>A0A0C9W0X4_SPHS4</name>
<keyword evidence="2" id="KW-1185">Reference proteome</keyword>
<dbReference type="OrthoDB" id="2799352at2759"/>
<protein>
    <recommendedName>
        <fullName evidence="3">C2H2-type domain-containing protein</fullName>
    </recommendedName>
</protein>
<organism evidence="1 2">
    <name type="scientific">Sphaerobolus stellatus (strain SS14)</name>
    <dbReference type="NCBI Taxonomy" id="990650"/>
    <lineage>
        <taxon>Eukaryota</taxon>
        <taxon>Fungi</taxon>
        <taxon>Dikarya</taxon>
        <taxon>Basidiomycota</taxon>
        <taxon>Agaricomycotina</taxon>
        <taxon>Agaricomycetes</taxon>
        <taxon>Phallomycetidae</taxon>
        <taxon>Geastrales</taxon>
        <taxon>Sphaerobolaceae</taxon>
        <taxon>Sphaerobolus</taxon>
    </lineage>
</organism>
<dbReference type="InterPro" id="IPR022698">
    <property type="entry name" value="OrsD"/>
</dbReference>
<evidence type="ECO:0008006" key="3">
    <source>
        <dbReference type="Google" id="ProtNLM"/>
    </source>
</evidence>
<sequence>MSALQDTLSRCPSTQGAVPWASVPSGRIIRTEPLAFLNCPHVENSQQCRYQHKDFSKIKTHFKEKHNYNSHVTALITLWPDPAAADVIEVDSARAEIDGFDAAEIPRTTRAYTPKSPSQLLESITEVNVSSAASASVLPCSPSPSTCLISKPILERYGLRILMPNQYIICIICQHAVAPFGLADHLKDKHNKQSILREDVKHLKALWVEFKIVRNLKNIPQPPNGGPPLLGIKILSGIACRHCPHIAQEVSSMVTHWYGYHTEDRTPYSDEYVWRPVCLQVLSGSALRYFEVVLPPAAAAPPGDLWDMYIDQHKSKFPIHATVNLTPTLNEVPPLQKDTGWHIFFANVITS</sequence>
<evidence type="ECO:0000313" key="2">
    <source>
        <dbReference type="Proteomes" id="UP000054279"/>
    </source>
</evidence>
<dbReference type="EMBL" id="KN837117">
    <property type="protein sequence ID" value="KIJ44571.1"/>
    <property type="molecule type" value="Genomic_DNA"/>
</dbReference>